<dbReference type="STRING" id="1034346.GCA_000313565_03290"/>
<dbReference type="OrthoDB" id="3035265at2"/>
<evidence type="ECO:0000256" key="1">
    <source>
        <dbReference type="SAM" id="Phobius"/>
    </source>
</evidence>
<dbReference type="RefSeq" id="WP_022939569.1">
    <property type="nucleotide sequence ID" value="NZ_CABKRQ010000010.1"/>
</dbReference>
<keyword evidence="3" id="KW-1185">Reference proteome</keyword>
<reference evidence="2 3" key="1">
    <citation type="submission" date="2018-05" db="EMBL/GenBank/DDBJ databases">
        <title>Genomic Encyclopedia of Type Strains, Phase IV (KMG-IV): sequencing the most valuable type-strain genomes for metagenomic binning, comparative biology and taxonomic classification.</title>
        <authorList>
            <person name="Goeker M."/>
        </authorList>
    </citation>
    <scope>NUCLEOTIDE SEQUENCE [LARGE SCALE GENOMIC DNA]</scope>
    <source>
        <strain evidence="2 3">JC118</strain>
    </source>
</reference>
<name>A0A318KGV7_9FIRM</name>
<gene>
    <name evidence="2" type="ORF">DES51_111126</name>
</gene>
<keyword evidence="1" id="KW-0472">Membrane</keyword>
<dbReference type="EMBL" id="QJKH01000011">
    <property type="protein sequence ID" value="PXX77374.1"/>
    <property type="molecule type" value="Genomic_DNA"/>
</dbReference>
<accession>A0A318KGV7</accession>
<dbReference type="Proteomes" id="UP000247612">
    <property type="component" value="Unassembled WGS sequence"/>
</dbReference>
<sequence length="121" mass="14451">MKSWYWTFMIIFMTFTLVLGMSWYVEYDHTQNTIEMAAKRALMSTMAAYVDEWDFEIYDVLQHFEADFKDLALRDLEYQIALTGFIKEPLFMQVEILAVNKSKLRGLMIHVQEAMIEELKE</sequence>
<protein>
    <submittedName>
        <fullName evidence="2">Uncharacterized protein</fullName>
    </submittedName>
</protein>
<evidence type="ECO:0000313" key="3">
    <source>
        <dbReference type="Proteomes" id="UP000247612"/>
    </source>
</evidence>
<comment type="caution">
    <text evidence="2">The sequence shown here is derived from an EMBL/GenBank/DDBJ whole genome shotgun (WGS) entry which is preliminary data.</text>
</comment>
<proteinExistence type="predicted"/>
<keyword evidence="1" id="KW-0812">Transmembrane</keyword>
<dbReference type="AlphaFoldDB" id="A0A318KGV7"/>
<evidence type="ECO:0000313" key="2">
    <source>
        <dbReference type="EMBL" id="PXX77374.1"/>
    </source>
</evidence>
<feature type="transmembrane region" description="Helical" evidence="1">
    <location>
        <begin position="6"/>
        <end position="25"/>
    </location>
</feature>
<organism evidence="2 3">
    <name type="scientific">Dielma fastidiosa</name>
    <dbReference type="NCBI Taxonomy" id="1034346"/>
    <lineage>
        <taxon>Bacteria</taxon>
        <taxon>Bacillati</taxon>
        <taxon>Bacillota</taxon>
        <taxon>Erysipelotrichia</taxon>
        <taxon>Erysipelotrichales</taxon>
        <taxon>Erysipelotrichaceae</taxon>
        <taxon>Dielma</taxon>
    </lineage>
</organism>
<keyword evidence="1" id="KW-1133">Transmembrane helix</keyword>